<dbReference type="PaxDb" id="121845-A0A3Q0J476"/>
<dbReference type="PANTHER" id="PTHR48033">
    <property type="entry name" value="RNA-BINDING (RRM/RBD/RNP MOTIFS) FAMILY PROTEIN"/>
    <property type="match status" value="1"/>
</dbReference>
<dbReference type="GeneID" id="103514559"/>
<comment type="subcellular location">
    <subcellularLocation>
        <location evidence="1">Nucleus</location>
    </subcellularLocation>
</comment>
<keyword evidence="6" id="KW-1185">Reference proteome</keyword>
<accession>A0A3Q0J476</accession>
<dbReference type="GO" id="GO:0000785">
    <property type="term" value="C:chromatin"/>
    <property type="evidence" value="ECO:0007669"/>
    <property type="project" value="TreeGrafter"/>
</dbReference>
<dbReference type="KEGG" id="dci:103514559"/>
<evidence type="ECO:0000256" key="1">
    <source>
        <dbReference type="ARBA" id="ARBA00004123"/>
    </source>
</evidence>
<evidence type="ECO:0000256" key="3">
    <source>
        <dbReference type="ARBA" id="ARBA00023242"/>
    </source>
</evidence>
<dbReference type="Pfam" id="PF00076">
    <property type="entry name" value="RRM_1"/>
    <property type="match status" value="2"/>
</dbReference>
<dbReference type="STRING" id="121845.A0A3Q0J476"/>
<evidence type="ECO:0000256" key="2">
    <source>
        <dbReference type="ARBA" id="ARBA00022884"/>
    </source>
</evidence>
<dbReference type="SMART" id="SM00360">
    <property type="entry name" value="RRM"/>
    <property type="match status" value="2"/>
</dbReference>
<feature type="domain" description="RRM" evidence="5">
    <location>
        <begin position="101"/>
        <end position="178"/>
    </location>
</feature>
<dbReference type="PANTHER" id="PTHR48033:SF10">
    <property type="entry name" value="RNA-BINDING PROTEIN SQUID"/>
    <property type="match status" value="1"/>
</dbReference>
<evidence type="ECO:0000313" key="6">
    <source>
        <dbReference type="Proteomes" id="UP000079169"/>
    </source>
</evidence>
<evidence type="ECO:0000259" key="5">
    <source>
        <dbReference type="PROSITE" id="PS50102"/>
    </source>
</evidence>
<dbReference type="InterPro" id="IPR012677">
    <property type="entry name" value="Nucleotide-bd_a/b_plait_sf"/>
</dbReference>
<dbReference type="GO" id="GO:0005654">
    <property type="term" value="C:nucleoplasm"/>
    <property type="evidence" value="ECO:0007669"/>
    <property type="project" value="TreeGrafter"/>
</dbReference>
<dbReference type="Gene3D" id="3.30.70.330">
    <property type="match status" value="2"/>
</dbReference>
<dbReference type="PROSITE" id="PS50102">
    <property type="entry name" value="RRM"/>
    <property type="match status" value="2"/>
</dbReference>
<dbReference type="SUPFAM" id="SSF54928">
    <property type="entry name" value="RNA-binding domain, RBD"/>
    <property type="match status" value="2"/>
</dbReference>
<feature type="domain" description="RRM" evidence="5">
    <location>
        <begin position="17"/>
        <end position="92"/>
    </location>
</feature>
<proteinExistence type="predicted"/>
<dbReference type="AlphaFoldDB" id="A0A3Q0J476"/>
<keyword evidence="2 4" id="KW-0694">RNA-binding</keyword>
<evidence type="ECO:0000313" key="7">
    <source>
        <dbReference type="RefSeq" id="XP_026683296.1"/>
    </source>
</evidence>
<keyword evidence="3" id="KW-0539">Nucleus</keyword>
<evidence type="ECO:0000313" key="8">
    <source>
        <dbReference type="RefSeq" id="XP_026683297.1"/>
    </source>
</evidence>
<dbReference type="RefSeq" id="XP_026683297.1">
    <property type="nucleotide sequence ID" value="XM_026827496.1"/>
</dbReference>
<dbReference type="Proteomes" id="UP000079169">
    <property type="component" value="Unplaced"/>
</dbReference>
<organism evidence="6 8">
    <name type="scientific">Diaphorina citri</name>
    <name type="common">Asian citrus psyllid</name>
    <dbReference type="NCBI Taxonomy" id="121845"/>
    <lineage>
        <taxon>Eukaryota</taxon>
        <taxon>Metazoa</taxon>
        <taxon>Ecdysozoa</taxon>
        <taxon>Arthropoda</taxon>
        <taxon>Hexapoda</taxon>
        <taxon>Insecta</taxon>
        <taxon>Pterygota</taxon>
        <taxon>Neoptera</taxon>
        <taxon>Paraneoptera</taxon>
        <taxon>Hemiptera</taxon>
        <taxon>Sternorrhyncha</taxon>
        <taxon>Psylloidea</taxon>
        <taxon>Psyllidae</taxon>
        <taxon>Diaphorininae</taxon>
        <taxon>Diaphorina</taxon>
    </lineage>
</organism>
<gene>
    <name evidence="7 8" type="primary">LOC103514559</name>
</gene>
<dbReference type="InterPro" id="IPR000504">
    <property type="entry name" value="RRM_dom"/>
</dbReference>
<evidence type="ECO:0000256" key="4">
    <source>
        <dbReference type="PROSITE-ProRule" id="PRU00176"/>
    </source>
</evidence>
<name>A0A3Q0J476_DIACI</name>
<dbReference type="GO" id="GO:0010468">
    <property type="term" value="P:regulation of gene expression"/>
    <property type="evidence" value="ECO:0007669"/>
    <property type="project" value="TreeGrafter"/>
</dbReference>
<dbReference type="GO" id="GO:0003723">
    <property type="term" value="F:RNA binding"/>
    <property type="evidence" value="ECO:0007669"/>
    <property type="project" value="UniProtKB-UniRule"/>
</dbReference>
<reference evidence="7 8" key="1">
    <citation type="submission" date="2025-04" db="UniProtKB">
        <authorList>
            <consortium name="RefSeq"/>
        </authorList>
    </citation>
    <scope>IDENTIFICATION</scope>
</reference>
<sequence length="333" mass="37102">MSYRANGTAGPGRNDERKLFVGGLHRNTGEKEINDYFSQYGEVESISIKNDPYTGQSRGFAFVTYTTQKAVDDLLAAGDHYIGNKKIDPKRVTKRVNPLKCKIFVGGLTTEITEQDVRDYFSQYGSITEFQQPFDKSKNMKKGFCFISFDDQNVADQVLKNPKQVICGKEVDVKRVKFNPETMGSVSGAVRGAGARVSSAGAAYAAAPGRVVAYPSTYAGYAAADYGYTAGSYDAYATAYPGYDYSAMGYAYPAPAVQTMDTPLVVMMHMLQHTLVMTIVQWVTHTLHQLLHMEEASTERQQHTHDMHPTNYTPHFHFEFKDIARMHLLGKVK</sequence>
<dbReference type="RefSeq" id="XP_026683296.1">
    <property type="nucleotide sequence ID" value="XM_026827495.1"/>
</dbReference>
<protein>
    <submittedName>
        <fullName evidence="7">RNA-binding protein squid-like isoform X1</fullName>
    </submittedName>
    <submittedName>
        <fullName evidence="8">RNA-binding protein squid-like isoform X2</fullName>
    </submittedName>
</protein>
<dbReference type="InterPro" id="IPR035979">
    <property type="entry name" value="RBD_domain_sf"/>
</dbReference>